<dbReference type="Gene3D" id="3.40.50.2300">
    <property type="match status" value="2"/>
</dbReference>
<dbReference type="OrthoDB" id="3595338at2"/>
<reference evidence="6 7" key="1">
    <citation type="submission" date="2019-02" db="EMBL/GenBank/DDBJ databases">
        <title>Draft genome sequences of novel Actinobacteria.</title>
        <authorList>
            <person name="Sahin N."/>
            <person name="Ay H."/>
            <person name="Saygin H."/>
        </authorList>
    </citation>
    <scope>NUCLEOTIDE SEQUENCE [LARGE SCALE GENOMIC DNA]</scope>
    <source>
        <strain evidence="6 7">16K104</strain>
    </source>
</reference>
<dbReference type="Proteomes" id="UP000295172">
    <property type="component" value="Unassembled WGS sequence"/>
</dbReference>
<dbReference type="GO" id="GO:0003700">
    <property type="term" value="F:DNA-binding transcription factor activity"/>
    <property type="evidence" value="ECO:0007669"/>
    <property type="project" value="TreeGrafter"/>
</dbReference>
<keyword evidence="2" id="KW-0238">DNA-binding</keyword>
<keyword evidence="1" id="KW-0805">Transcription regulation</keyword>
<dbReference type="InterPro" id="IPR028082">
    <property type="entry name" value="Peripla_BP_I"/>
</dbReference>
<evidence type="ECO:0000313" key="7">
    <source>
        <dbReference type="Proteomes" id="UP000295172"/>
    </source>
</evidence>
<dbReference type="InterPro" id="IPR000843">
    <property type="entry name" value="HTH_LacI"/>
</dbReference>
<dbReference type="SUPFAM" id="SSF53822">
    <property type="entry name" value="Periplasmic binding protein-like I"/>
    <property type="match status" value="1"/>
</dbReference>
<evidence type="ECO:0000256" key="3">
    <source>
        <dbReference type="ARBA" id="ARBA00023163"/>
    </source>
</evidence>
<keyword evidence="3" id="KW-0804">Transcription</keyword>
<dbReference type="AlphaFoldDB" id="A0A4R4WVS0"/>
<sequence length="356" mass="38433">MHIDEGTALTTDHGRAGAQSSGPAEPRRRPRLEDVASALGVSIKTVSRALRGDPKVRESTRQRIVAEADRLGVQLNDVAAGLRRKNQAMTTIGVTLGDCTNPFFAPMLRGIHSVATERGYLVLTADAQNDPELEHRAIRSFFAHRVAGLIIAPVGDDLGYLANEAAFGSAIVFVDSPPPGLGESMDSVTTTNAASTREGVEHLLARGHQRIGYLGHPRRGSGAEERWAGYVAALEAAGLRVDPDLVRDELVTEADACRAAEDLLETARPDAVFVDNNRLCTGLLQSKAFARRRLDVVSFDRFELAAAFGVSVIDSDPYDVGRAGAKLLFDRLADATRPPQRLEVPARLVVHEDPMY</sequence>
<feature type="domain" description="HTH lacI-type" evidence="5">
    <location>
        <begin position="30"/>
        <end position="84"/>
    </location>
</feature>
<dbReference type="Pfam" id="PF00356">
    <property type="entry name" value="LacI"/>
    <property type="match status" value="1"/>
</dbReference>
<dbReference type="EMBL" id="SMKR01000088">
    <property type="protein sequence ID" value="TDD21784.1"/>
    <property type="molecule type" value="Genomic_DNA"/>
</dbReference>
<comment type="caution">
    <text evidence="6">The sequence shown here is derived from an EMBL/GenBank/DDBJ whole genome shotgun (WGS) entry which is preliminary data.</text>
</comment>
<evidence type="ECO:0000256" key="4">
    <source>
        <dbReference type="SAM" id="MobiDB-lite"/>
    </source>
</evidence>
<keyword evidence="7" id="KW-1185">Reference proteome</keyword>
<evidence type="ECO:0000313" key="6">
    <source>
        <dbReference type="EMBL" id="TDD21784.1"/>
    </source>
</evidence>
<dbReference type="SUPFAM" id="SSF47413">
    <property type="entry name" value="lambda repressor-like DNA-binding domains"/>
    <property type="match status" value="1"/>
</dbReference>
<dbReference type="RefSeq" id="WP_132322512.1">
    <property type="nucleotide sequence ID" value="NZ_SMKR01000088.1"/>
</dbReference>
<name>A0A4R4WVS0_9ACTN</name>
<evidence type="ECO:0000259" key="5">
    <source>
        <dbReference type="PROSITE" id="PS50932"/>
    </source>
</evidence>
<dbReference type="CDD" id="cd06267">
    <property type="entry name" value="PBP1_LacI_sugar_binding-like"/>
    <property type="match status" value="1"/>
</dbReference>
<dbReference type="PANTHER" id="PTHR30146:SF109">
    <property type="entry name" value="HTH-TYPE TRANSCRIPTIONAL REGULATOR GALS"/>
    <property type="match status" value="1"/>
</dbReference>
<feature type="region of interest" description="Disordered" evidence="4">
    <location>
        <begin position="1"/>
        <end position="30"/>
    </location>
</feature>
<organism evidence="6 7">
    <name type="scientific">Kribbella turkmenica</name>
    <dbReference type="NCBI Taxonomy" id="2530375"/>
    <lineage>
        <taxon>Bacteria</taxon>
        <taxon>Bacillati</taxon>
        <taxon>Actinomycetota</taxon>
        <taxon>Actinomycetes</taxon>
        <taxon>Propionibacteriales</taxon>
        <taxon>Kribbellaceae</taxon>
        <taxon>Kribbella</taxon>
    </lineage>
</organism>
<dbReference type="SMART" id="SM00354">
    <property type="entry name" value="HTH_LACI"/>
    <property type="match status" value="1"/>
</dbReference>
<evidence type="ECO:0000256" key="1">
    <source>
        <dbReference type="ARBA" id="ARBA00023015"/>
    </source>
</evidence>
<dbReference type="Pfam" id="PF00532">
    <property type="entry name" value="Peripla_BP_1"/>
    <property type="match status" value="1"/>
</dbReference>
<dbReference type="InterPro" id="IPR010982">
    <property type="entry name" value="Lambda_DNA-bd_dom_sf"/>
</dbReference>
<dbReference type="CDD" id="cd01392">
    <property type="entry name" value="HTH_LacI"/>
    <property type="match status" value="1"/>
</dbReference>
<proteinExistence type="predicted"/>
<protein>
    <submittedName>
        <fullName evidence="6">LacI family transcriptional regulator</fullName>
    </submittedName>
</protein>
<dbReference type="GO" id="GO:0000976">
    <property type="term" value="F:transcription cis-regulatory region binding"/>
    <property type="evidence" value="ECO:0007669"/>
    <property type="project" value="TreeGrafter"/>
</dbReference>
<dbReference type="Gene3D" id="1.10.260.40">
    <property type="entry name" value="lambda repressor-like DNA-binding domains"/>
    <property type="match status" value="1"/>
</dbReference>
<evidence type="ECO:0000256" key="2">
    <source>
        <dbReference type="ARBA" id="ARBA00023125"/>
    </source>
</evidence>
<dbReference type="PROSITE" id="PS50932">
    <property type="entry name" value="HTH_LACI_2"/>
    <property type="match status" value="1"/>
</dbReference>
<dbReference type="PANTHER" id="PTHR30146">
    <property type="entry name" value="LACI-RELATED TRANSCRIPTIONAL REPRESSOR"/>
    <property type="match status" value="1"/>
</dbReference>
<accession>A0A4R4WVS0</accession>
<gene>
    <name evidence="6" type="ORF">E1218_20450</name>
</gene>
<dbReference type="InterPro" id="IPR001761">
    <property type="entry name" value="Peripla_BP/Lac1_sug-bd_dom"/>
</dbReference>